<feature type="transmembrane region" description="Helical" evidence="1">
    <location>
        <begin position="198"/>
        <end position="219"/>
    </location>
</feature>
<proteinExistence type="predicted"/>
<evidence type="ECO:0000256" key="1">
    <source>
        <dbReference type="SAM" id="Phobius"/>
    </source>
</evidence>
<dbReference type="InterPro" id="IPR036249">
    <property type="entry name" value="Thioredoxin-like_sf"/>
</dbReference>
<evidence type="ECO:0000256" key="2">
    <source>
        <dbReference type="SAM" id="SignalP"/>
    </source>
</evidence>
<feature type="chain" id="PRO_5020972972" description="Thioredoxin domain-containing protein" evidence="2">
    <location>
        <begin position="24"/>
        <end position="302"/>
    </location>
</feature>
<evidence type="ECO:0000313" key="5">
    <source>
        <dbReference type="Proteomes" id="UP000317650"/>
    </source>
</evidence>
<name>A0A4V4H925_MUSBA</name>
<keyword evidence="2" id="KW-0732">Signal</keyword>
<keyword evidence="1" id="KW-0812">Transmembrane</keyword>
<feature type="signal peptide" evidence="2">
    <location>
        <begin position="1"/>
        <end position="23"/>
    </location>
</feature>
<keyword evidence="1" id="KW-0472">Membrane</keyword>
<dbReference type="SUPFAM" id="SSF52833">
    <property type="entry name" value="Thioredoxin-like"/>
    <property type="match status" value="1"/>
</dbReference>
<evidence type="ECO:0000259" key="3">
    <source>
        <dbReference type="Pfam" id="PF00085"/>
    </source>
</evidence>
<protein>
    <recommendedName>
        <fullName evidence="3">Thioredoxin domain-containing protein</fullName>
    </recommendedName>
</protein>
<reference evidence="4 5" key="1">
    <citation type="journal article" date="2019" name="Nat. Plants">
        <title>Genome sequencing of Musa balbisiana reveals subgenome evolution and function divergence in polyploid bananas.</title>
        <authorList>
            <person name="Yao X."/>
        </authorList>
    </citation>
    <scope>NUCLEOTIDE SEQUENCE [LARGE SCALE GENOMIC DNA]</scope>
    <source>
        <strain evidence="5">cv. DH-PKW</strain>
        <tissue evidence="4">Leaves</tissue>
    </source>
</reference>
<dbReference type="Gene3D" id="3.40.30.10">
    <property type="entry name" value="Glutaredoxin"/>
    <property type="match status" value="1"/>
</dbReference>
<feature type="domain" description="Thioredoxin" evidence="3">
    <location>
        <begin position="60"/>
        <end position="158"/>
    </location>
</feature>
<dbReference type="PANTHER" id="PTHR47126:SF3">
    <property type="entry name" value="5'-ADENYLYLSULFATE REDUCTASE-LIKE 5"/>
    <property type="match status" value="1"/>
</dbReference>
<keyword evidence="1" id="KW-1133">Transmembrane helix</keyword>
<dbReference type="Proteomes" id="UP000317650">
    <property type="component" value="Chromosome 8"/>
</dbReference>
<sequence length="302" mass="34226">MAGSARPLLAFLLFFFLCTLTFPRNRAAAAPPLCPRSDLAFLDDIESQCPLWIELSSPQEVSGETFERELSGKQSAYYSILFYASWCPFSSNTRPMFDALSSMFPQIKHLLVEESSVMPSVLSRNGIHSFPAVMLINGTTRVQYHGSRDLTSLVQFYKKNTGLNPVIYLEIEQFSSECVRSHVPHVESARELISHEPYLTFSIFFICLKIIMCFFPVIYSRIKAFWVSYAWPLNSRVLCESSQLLEQALHVIDVKRLWSNLRLCNKTRNFQKGANNARAWASSLASVSLSESSSSRLALMDS</sequence>
<comment type="caution">
    <text evidence="4">The sequence shown here is derived from an EMBL/GenBank/DDBJ whole genome shotgun (WGS) entry which is preliminary data.</text>
</comment>
<accession>A0A4V4H925</accession>
<dbReference type="InterPro" id="IPR044794">
    <property type="entry name" value="APRL5/7"/>
</dbReference>
<dbReference type="InterPro" id="IPR013766">
    <property type="entry name" value="Thioredoxin_domain"/>
</dbReference>
<keyword evidence="5" id="KW-1185">Reference proteome</keyword>
<dbReference type="AlphaFoldDB" id="A0A4V4H925"/>
<gene>
    <name evidence="4" type="ORF">C4D60_Mb08t19650</name>
</gene>
<dbReference type="EMBL" id="PYDT01000002">
    <property type="protein sequence ID" value="THU69935.1"/>
    <property type="molecule type" value="Genomic_DNA"/>
</dbReference>
<evidence type="ECO:0000313" key="4">
    <source>
        <dbReference type="EMBL" id="THU69935.1"/>
    </source>
</evidence>
<dbReference type="Pfam" id="PF00085">
    <property type="entry name" value="Thioredoxin"/>
    <property type="match status" value="1"/>
</dbReference>
<dbReference type="PANTHER" id="PTHR47126">
    <property type="entry name" value="5'-ADENYLYLSULFATE REDUCTASE-LIKE 7"/>
    <property type="match status" value="1"/>
</dbReference>
<organism evidence="4 5">
    <name type="scientific">Musa balbisiana</name>
    <name type="common">Banana</name>
    <dbReference type="NCBI Taxonomy" id="52838"/>
    <lineage>
        <taxon>Eukaryota</taxon>
        <taxon>Viridiplantae</taxon>
        <taxon>Streptophyta</taxon>
        <taxon>Embryophyta</taxon>
        <taxon>Tracheophyta</taxon>
        <taxon>Spermatophyta</taxon>
        <taxon>Magnoliopsida</taxon>
        <taxon>Liliopsida</taxon>
        <taxon>Zingiberales</taxon>
        <taxon>Musaceae</taxon>
        <taxon>Musa</taxon>
    </lineage>
</organism>